<sequence>MIILPEGFIPLAHKSGWMTAEFFLVSLKHLQKQINCSSQYPILLIMDNHVSHISYPIVKFAKQNGIVLFTLPPHTSHQDLKKEHHDWIMTHPGARISIYVVPGLNVTPYMKRFNCRNIKSSFAACGIYPFYRNNSGR</sequence>
<dbReference type="GO" id="GO:0003676">
    <property type="term" value="F:nucleic acid binding"/>
    <property type="evidence" value="ECO:0007669"/>
    <property type="project" value="InterPro"/>
</dbReference>
<organism evidence="2 3">
    <name type="scientific">Daphnia galeata</name>
    <dbReference type="NCBI Taxonomy" id="27404"/>
    <lineage>
        <taxon>Eukaryota</taxon>
        <taxon>Metazoa</taxon>
        <taxon>Ecdysozoa</taxon>
        <taxon>Arthropoda</taxon>
        <taxon>Crustacea</taxon>
        <taxon>Branchiopoda</taxon>
        <taxon>Diplostraca</taxon>
        <taxon>Cladocera</taxon>
        <taxon>Anomopoda</taxon>
        <taxon>Daphniidae</taxon>
        <taxon>Daphnia</taxon>
    </lineage>
</organism>
<evidence type="ECO:0000313" key="2">
    <source>
        <dbReference type="EMBL" id="CAH0101102.1"/>
    </source>
</evidence>
<dbReference type="Proteomes" id="UP000789390">
    <property type="component" value="Unassembled WGS sequence"/>
</dbReference>
<dbReference type="OrthoDB" id="6377204at2759"/>
<protein>
    <recommendedName>
        <fullName evidence="1">DDE-1 domain-containing protein</fullName>
    </recommendedName>
</protein>
<evidence type="ECO:0000313" key="3">
    <source>
        <dbReference type="Proteomes" id="UP000789390"/>
    </source>
</evidence>
<dbReference type="AlphaFoldDB" id="A0A8J2RJK0"/>
<dbReference type="EMBL" id="CAKKLH010000051">
    <property type="protein sequence ID" value="CAH0101102.1"/>
    <property type="molecule type" value="Genomic_DNA"/>
</dbReference>
<evidence type="ECO:0000259" key="1">
    <source>
        <dbReference type="Pfam" id="PF03184"/>
    </source>
</evidence>
<gene>
    <name evidence="2" type="ORF">DGAL_LOCUS3403</name>
</gene>
<proteinExistence type="predicted"/>
<accession>A0A8J2RJK0</accession>
<dbReference type="InterPro" id="IPR004875">
    <property type="entry name" value="DDE_SF_endonuclease_dom"/>
</dbReference>
<dbReference type="Pfam" id="PF03184">
    <property type="entry name" value="DDE_1"/>
    <property type="match status" value="1"/>
</dbReference>
<feature type="domain" description="DDE-1" evidence="1">
    <location>
        <begin position="12"/>
        <end position="78"/>
    </location>
</feature>
<comment type="caution">
    <text evidence="2">The sequence shown here is derived from an EMBL/GenBank/DDBJ whole genome shotgun (WGS) entry which is preliminary data.</text>
</comment>
<reference evidence="2" key="1">
    <citation type="submission" date="2021-11" db="EMBL/GenBank/DDBJ databases">
        <authorList>
            <person name="Schell T."/>
        </authorList>
    </citation>
    <scope>NUCLEOTIDE SEQUENCE</scope>
    <source>
        <strain evidence="2">M5</strain>
    </source>
</reference>
<keyword evidence="3" id="KW-1185">Reference proteome</keyword>
<name>A0A8J2RJK0_9CRUS</name>